<feature type="chain" id="PRO_5025357374" evidence="7">
    <location>
        <begin position="17"/>
        <end position="336"/>
    </location>
</feature>
<name>A0A6A7C3J5_9PEZI</name>
<dbReference type="Gene3D" id="2.115.10.20">
    <property type="entry name" value="Glycosyl hydrolase domain, family 43"/>
    <property type="match status" value="1"/>
</dbReference>
<comment type="similarity">
    <text evidence="1 6">Belongs to the glycosyl hydrolase 43 family.</text>
</comment>
<keyword evidence="7" id="KW-0732">Signal</keyword>
<keyword evidence="9" id="KW-1185">Reference proteome</keyword>
<dbReference type="PANTHER" id="PTHR42812">
    <property type="entry name" value="BETA-XYLOSIDASE"/>
    <property type="match status" value="1"/>
</dbReference>
<dbReference type="InterPro" id="IPR006710">
    <property type="entry name" value="Glyco_hydro_43"/>
</dbReference>
<evidence type="ECO:0000313" key="8">
    <source>
        <dbReference type="EMBL" id="KAF2861827.1"/>
    </source>
</evidence>
<evidence type="ECO:0000256" key="3">
    <source>
        <dbReference type="ARBA" id="ARBA00023295"/>
    </source>
</evidence>
<protein>
    <submittedName>
        <fullName evidence="8">Glycoside hydrolase family 43 protein</fullName>
    </submittedName>
</protein>
<organism evidence="8 9">
    <name type="scientific">Piedraia hortae CBS 480.64</name>
    <dbReference type="NCBI Taxonomy" id="1314780"/>
    <lineage>
        <taxon>Eukaryota</taxon>
        <taxon>Fungi</taxon>
        <taxon>Dikarya</taxon>
        <taxon>Ascomycota</taxon>
        <taxon>Pezizomycotina</taxon>
        <taxon>Dothideomycetes</taxon>
        <taxon>Dothideomycetidae</taxon>
        <taxon>Capnodiales</taxon>
        <taxon>Piedraiaceae</taxon>
        <taxon>Piedraia</taxon>
    </lineage>
</organism>
<evidence type="ECO:0000256" key="6">
    <source>
        <dbReference type="RuleBase" id="RU361187"/>
    </source>
</evidence>
<feature type="active site" description="Proton donor" evidence="4">
    <location>
        <position position="238"/>
    </location>
</feature>
<dbReference type="EMBL" id="MU005970">
    <property type="protein sequence ID" value="KAF2861827.1"/>
    <property type="molecule type" value="Genomic_DNA"/>
</dbReference>
<feature type="site" description="Important for catalytic activity, responsible for pKa modulation of the active site Glu and correct orientation of both the proton donor and substrate" evidence="5">
    <location>
        <position position="166"/>
    </location>
</feature>
<reference evidence="8" key="1">
    <citation type="journal article" date="2020" name="Stud. Mycol.">
        <title>101 Dothideomycetes genomes: a test case for predicting lifestyles and emergence of pathogens.</title>
        <authorList>
            <person name="Haridas S."/>
            <person name="Albert R."/>
            <person name="Binder M."/>
            <person name="Bloem J."/>
            <person name="Labutti K."/>
            <person name="Salamov A."/>
            <person name="Andreopoulos B."/>
            <person name="Baker S."/>
            <person name="Barry K."/>
            <person name="Bills G."/>
            <person name="Bluhm B."/>
            <person name="Cannon C."/>
            <person name="Castanera R."/>
            <person name="Culley D."/>
            <person name="Daum C."/>
            <person name="Ezra D."/>
            <person name="Gonzalez J."/>
            <person name="Henrissat B."/>
            <person name="Kuo A."/>
            <person name="Liang C."/>
            <person name="Lipzen A."/>
            <person name="Lutzoni F."/>
            <person name="Magnuson J."/>
            <person name="Mondo S."/>
            <person name="Nolan M."/>
            <person name="Ohm R."/>
            <person name="Pangilinan J."/>
            <person name="Park H.-J."/>
            <person name="Ramirez L."/>
            <person name="Alfaro M."/>
            <person name="Sun H."/>
            <person name="Tritt A."/>
            <person name="Yoshinaga Y."/>
            <person name="Zwiers L.-H."/>
            <person name="Turgeon B."/>
            <person name="Goodwin S."/>
            <person name="Spatafora J."/>
            <person name="Crous P."/>
            <person name="Grigoriev I."/>
        </authorList>
    </citation>
    <scope>NUCLEOTIDE SEQUENCE</scope>
    <source>
        <strain evidence="8">CBS 480.64</strain>
    </source>
</reference>
<dbReference type="GO" id="GO:0004553">
    <property type="term" value="F:hydrolase activity, hydrolyzing O-glycosyl compounds"/>
    <property type="evidence" value="ECO:0007669"/>
    <property type="project" value="InterPro"/>
</dbReference>
<dbReference type="SUPFAM" id="SSF75005">
    <property type="entry name" value="Arabinanase/levansucrase/invertase"/>
    <property type="match status" value="1"/>
</dbReference>
<evidence type="ECO:0000256" key="5">
    <source>
        <dbReference type="PIRSR" id="PIRSR606710-2"/>
    </source>
</evidence>
<evidence type="ECO:0000256" key="2">
    <source>
        <dbReference type="ARBA" id="ARBA00022801"/>
    </source>
</evidence>
<evidence type="ECO:0000256" key="7">
    <source>
        <dbReference type="SAM" id="SignalP"/>
    </source>
</evidence>
<accession>A0A6A7C3J5</accession>
<dbReference type="Pfam" id="PF04616">
    <property type="entry name" value="Glyco_hydro_43"/>
    <property type="match status" value="1"/>
</dbReference>
<dbReference type="CDD" id="cd08999">
    <property type="entry name" value="GH43_ABN-like"/>
    <property type="match status" value="1"/>
</dbReference>
<sequence>MFFSVLLLALPALALPLDDATDATTANITERAASSPIMGGLNFPDPSVIRMADGWHAFATNAFVDGKRIHVQVANTPDFKNWNYRRGYDAMPNLPDWIDKTSPRLWAPDVNQLPNGKFIMYYTAAMASKPTLHCVSYAISDHVEGPYSSGPAQPWVCPTDKGGAIDPSGYLDRSGSRWVVYKVDGNAIGHGGVCGNTLAPIVPTPIMLQQVDATDGITKIGSPIQLITNGKWDGPVVEAPSLTKLGDRYVLFFSSNCFATTKYDVSYATSTHITGPYTKYGPLFVTGSRGMTAPGGLDIAVNGDHVIWHANIGSGRASFTGVLSMSGNDVRVISTS</sequence>
<evidence type="ECO:0000256" key="1">
    <source>
        <dbReference type="ARBA" id="ARBA00009865"/>
    </source>
</evidence>
<dbReference type="InterPro" id="IPR051795">
    <property type="entry name" value="Glycosyl_Hydrlase_43"/>
</dbReference>
<dbReference type="OrthoDB" id="3879658at2759"/>
<keyword evidence="2 6" id="KW-0378">Hydrolase</keyword>
<keyword evidence="3 6" id="KW-0326">Glycosidase</keyword>
<evidence type="ECO:0000313" key="9">
    <source>
        <dbReference type="Proteomes" id="UP000799421"/>
    </source>
</evidence>
<dbReference type="PANTHER" id="PTHR42812:SF5">
    <property type="entry name" value="ENDO-ARABINASE"/>
    <property type="match status" value="1"/>
</dbReference>
<proteinExistence type="inferred from homology"/>
<dbReference type="GO" id="GO:0005975">
    <property type="term" value="P:carbohydrate metabolic process"/>
    <property type="evidence" value="ECO:0007669"/>
    <property type="project" value="InterPro"/>
</dbReference>
<dbReference type="InterPro" id="IPR023296">
    <property type="entry name" value="Glyco_hydro_beta-prop_sf"/>
</dbReference>
<feature type="signal peptide" evidence="7">
    <location>
        <begin position="1"/>
        <end position="16"/>
    </location>
</feature>
<dbReference type="Proteomes" id="UP000799421">
    <property type="component" value="Unassembled WGS sequence"/>
</dbReference>
<gene>
    <name evidence="8" type="ORF">K470DRAFT_31494</name>
</gene>
<evidence type="ECO:0000256" key="4">
    <source>
        <dbReference type="PIRSR" id="PIRSR606710-1"/>
    </source>
</evidence>
<feature type="active site" description="Proton acceptor" evidence="4">
    <location>
        <position position="45"/>
    </location>
</feature>
<dbReference type="AlphaFoldDB" id="A0A6A7C3J5"/>